<dbReference type="InterPro" id="IPR013976">
    <property type="entry name" value="HDOD"/>
</dbReference>
<reference evidence="3" key="1">
    <citation type="submission" date="2016-10" db="EMBL/GenBank/DDBJ databases">
        <authorList>
            <person name="Varghese N."/>
            <person name="Submissions S."/>
        </authorList>
    </citation>
    <scope>NUCLEOTIDE SEQUENCE [LARGE SCALE GENOMIC DNA]</scope>
    <source>
        <strain evidence="3">CECT 8338</strain>
    </source>
</reference>
<evidence type="ECO:0000259" key="1">
    <source>
        <dbReference type="PROSITE" id="PS51833"/>
    </source>
</evidence>
<dbReference type="STRING" id="1434072.SAMN05216210_0842"/>
<feature type="domain" description="HDOD" evidence="1">
    <location>
        <begin position="82"/>
        <end position="271"/>
    </location>
</feature>
<name>A0A1H2ELM0_9GAMM</name>
<proteinExistence type="predicted"/>
<evidence type="ECO:0000313" key="2">
    <source>
        <dbReference type="EMBL" id="SDT96007.1"/>
    </source>
</evidence>
<evidence type="ECO:0000313" key="3">
    <source>
        <dbReference type="Proteomes" id="UP000243924"/>
    </source>
</evidence>
<dbReference type="AlphaFoldDB" id="A0A1H2ELM0"/>
<protein>
    <submittedName>
        <fullName evidence="2">HDOD domain-containing protein</fullName>
    </submittedName>
</protein>
<dbReference type="PANTHER" id="PTHR33525:SF6">
    <property type="entry name" value="HDOD DOMAIN-CONTAINING PROTEIN"/>
    <property type="match status" value="1"/>
</dbReference>
<dbReference type="OrthoDB" id="8770724at2"/>
<sequence>MFKRLLALFTRNDSPASAMPRAGSSTQPPLSIDEDERIQEAFLGLVLGVHSPQDIALNHFEHKSLKRLRSLADSGLGDVQLVPRMPSVLPRLMSYFRDPETTSKELADLIGRDLVSVTEVMRLANSPYYRRSSAARSLEQAVVVLGQRGLRQLAANLLIKPLFTGHKGHFSNLAGPLLWTQSEKTAVLYAAMAHDAGSDEFVAYLAGLVANLGLLVGCRVLDQAFDGQQTPSSREFRQCWQSASRDLAVGVARVWELPDGVGDVLQGLQVETGLPDTCASQQLYAAERLSELHCLHQHGRRELPAPGEFTASSLLQTYYPLMLSEMRRFTG</sequence>
<dbReference type="PROSITE" id="PS51833">
    <property type="entry name" value="HDOD"/>
    <property type="match status" value="1"/>
</dbReference>
<organism evidence="2 3">
    <name type="scientific">Halopseudomonas salegens</name>
    <dbReference type="NCBI Taxonomy" id="1434072"/>
    <lineage>
        <taxon>Bacteria</taxon>
        <taxon>Pseudomonadati</taxon>
        <taxon>Pseudomonadota</taxon>
        <taxon>Gammaproteobacteria</taxon>
        <taxon>Pseudomonadales</taxon>
        <taxon>Pseudomonadaceae</taxon>
        <taxon>Halopseudomonas</taxon>
    </lineage>
</organism>
<dbReference type="InterPro" id="IPR052340">
    <property type="entry name" value="RNase_Y/CdgJ"/>
</dbReference>
<keyword evidence="3" id="KW-1185">Reference proteome</keyword>
<dbReference type="RefSeq" id="WP_092384438.1">
    <property type="nucleotide sequence ID" value="NZ_LT629787.1"/>
</dbReference>
<dbReference type="PANTHER" id="PTHR33525">
    <property type="match status" value="1"/>
</dbReference>
<gene>
    <name evidence="2" type="ORF">SAMN05216210_0842</name>
</gene>
<accession>A0A1H2ELM0</accession>
<dbReference type="Gene3D" id="1.10.3210.10">
    <property type="entry name" value="Hypothetical protein af1432"/>
    <property type="match status" value="1"/>
</dbReference>
<dbReference type="EMBL" id="LT629787">
    <property type="protein sequence ID" value="SDT96007.1"/>
    <property type="molecule type" value="Genomic_DNA"/>
</dbReference>
<dbReference type="Pfam" id="PF08668">
    <property type="entry name" value="HDOD"/>
    <property type="match status" value="1"/>
</dbReference>
<dbReference type="SUPFAM" id="SSF109604">
    <property type="entry name" value="HD-domain/PDEase-like"/>
    <property type="match status" value="1"/>
</dbReference>
<dbReference type="Proteomes" id="UP000243924">
    <property type="component" value="Chromosome I"/>
</dbReference>